<dbReference type="InterPro" id="IPR002876">
    <property type="entry name" value="Transcrip_reg_TACO1-like"/>
</dbReference>
<dbReference type="FunFam" id="3.30.70.980:FF:000002">
    <property type="entry name" value="Probable transcriptional regulatory protein YebC"/>
    <property type="match status" value="1"/>
</dbReference>
<dbReference type="Gene3D" id="1.10.10.200">
    <property type="match status" value="1"/>
</dbReference>
<feature type="domain" description="TACO1/YebC-like N-terminal" evidence="8">
    <location>
        <begin position="5"/>
        <end position="77"/>
    </location>
</feature>
<dbReference type="SUPFAM" id="SSF75625">
    <property type="entry name" value="YebC-like"/>
    <property type="match status" value="1"/>
</dbReference>
<evidence type="ECO:0000256" key="2">
    <source>
        <dbReference type="ARBA" id="ARBA00022490"/>
    </source>
</evidence>
<evidence type="ECO:0000256" key="6">
    <source>
        <dbReference type="HAMAP-Rule" id="MF_00693"/>
    </source>
</evidence>
<keyword evidence="4 6" id="KW-0238">DNA-binding</keyword>
<dbReference type="InParanoid" id="A0A1B4XIC1"/>
<dbReference type="InterPro" id="IPR049083">
    <property type="entry name" value="TACO1_YebC_N"/>
</dbReference>
<comment type="subcellular location">
    <subcellularLocation>
        <location evidence="6">Cytoplasm</location>
    </subcellularLocation>
</comment>
<keyword evidence="5 6" id="KW-0804">Transcription</keyword>
<feature type="domain" description="TACO1/YebC-like second and third" evidence="7">
    <location>
        <begin position="83"/>
        <end position="238"/>
    </location>
</feature>
<evidence type="ECO:0000256" key="5">
    <source>
        <dbReference type="ARBA" id="ARBA00023163"/>
    </source>
</evidence>
<dbReference type="GO" id="GO:0003677">
    <property type="term" value="F:DNA binding"/>
    <property type="evidence" value="ECO:0007669"/>
    <property type="project" value="UniProtKB-UniRule"/>
</dbReference>
<dbReference type="PANTHER" id="PTHR12532">
    <property type="entry name" value="TRANSLATIONAL ACTIVATOR OF CYTOCHROME C OXIDASE 1"/>
    <property type="match status" value="1"/>
</dbReference>
<dbReference type="Pfam" id="PF20772">
    <property type="entry name" value="TACO1_YebC_N"/>
    <property type="match status" value="1"/>
</dbReference>
<evidence type="ECO:0000256" key="3">
    <source>
        <dbReference type="ARBA" id="ARBA00023015"/>
    </source>
</evidence>
<gene>
    <name evidence="9" type="ORF">SCL_2257</name>
</gene>
<dbReference type="Proteomes" id="UP000243180">
    <property type="component" value="Chromosome"/>
</dbReference>
<dbReference type="FunFam" id="1.10.10.200:FF:000001">
    <property type="entry name" value="Probable transcriptional regulatory protein YebC"/>
    <property type="match status" value="1"/>
</dbReference>
<dbReference type="InterPro" id="IPR017856">
    <property type="entry name" value="Integrase-like_N"/>
</dbReference>
<dbReference type="KEGG" id="slim:SCL_2257"/>
<organism evidence="9 10">
    <name type="scientific">Sulfuricaulis limicola</name>
    <dbReference type="NCBI Taxonomy" id="1620215"/>
    <lineage>
        <taxon>Bacteria</taxon>
        <taxon>Pseudomonadati</taxon>
        <taxon>Pseudomonadota</taxon>
        <taxon>Gammaproteobacteria</taxon>
        <taxon>Acidiferrobacterales</taxon>
        <taxon>Acidiferrobacteraceae</taxon>
        <taxon>Sulfuricaulis</taxon>
    </lineage>
</organism>
<dbReference type="NCBIfam" id="TIGR01033">
    <property type="entry name" value="YebC/PmpR family DNA-binding transcriptional regulator"/>
    <property type="match status" value="1"/>
</dbReference>
<dbReference type="Gene3D" id="3.30.70.980">
    <property type="match status" value="2"/>
</dbReference>
<accession>A0A1B4XIC1</accession>
<dbReference type="GO" id="GO:0005829">
    <property type="term" value="C:cytosol"/>
    <property type="evidence" value="ECO:0007669"/>
    <property type="project" value="TreeGrafter"/>
</dbReference>
<name>A0A1B4XIC1_9GAMM</name>
<evidence type="ECO:0000256" key="4">
    <source>
        <dbReference type="ARBA" id="ARBA00023125"/>
    </source>
</evidence>
<dbReference type="AlphaFoldDB" id="A0A1B4XIC1"/>
<dbReference type="Pfam" id="PF01709">
    <property type="entry name" value="Transcrip_reg"/>
    <property type="match status" value="1"/>
</dbReference>
<evidence type="ECO:0000313" key="9">
    <source>
        <dbReference type="EMBL" id="BAV34545.1"/>
    </source>
</evidence>
<proteinExistence type="inferred from homology"/>
<dbReference type="PANTHER" id="PTHR12532:SF6">
    <property type="entry name" value="TRANSCRIPTIONAL REGULATORY PROTEIN YEBC-RELATED"/>
    <property type="match status" value="1"/>
</dbReference>
<dbReference type="FunCoup" id="A0A1B4XIC1">
    <property type="interactions" value="523"/>
</dbReference>
<evidence type="ECO:0000256" key="1">
    <source>
        <dbReference type="ARBA" id="ARBA00008724"/>
    </source>
</evidence>
<dbReference type="InterPro" id="IPR029072">
    <property type="entry name" value="YebC-like"/>
</dbReference>
<dbReference type="NCBIfam" id="NF009044">
    <property type="entry name" value="PRK12378.1"/>
    <property type="match status" value="1"/>
</dbReference>
<dbReference type="EMBL" id="AP014879">
    <property type="protein sequence ID" value="BAV34545.1"/>
    <property type="molecule type" value="Genomic_DNA"/>
</dbReference>
<dbReference type="HAMAP" id="MF_00693">
    <property type="entry name" value="Transcrip_reg_TACO1"/>
    <property type="match status" value="1"/>
</dbReference>
<evidence type="ECO:0000259" key="8">
    <source>
        <dbReference type="Pfam" id="PF20772"/>
    </source>
</evidence>
<dbReference type="RefSeq" id="WP_096361274.1">
    <property type="nucleotide sequence ID" value="NZ_AP014879.1"/>
</dbReference>
<dbReference type="NCBIfam" id="NF001030">
    <property type="entry name" value="PRK00110.1"/>
    <property type="match status" value="1"/>
</dbReference>
<evidence type="ECO:0000313" key="10">
    <source>
        <dbReference type="Proteomes" id="UP000243180"/>
    </source>
</evidence>
<dbReference type="GO" id="GO:0006355">
    <property type="term" value="P:regulation of DNA-templated transcription"/>
    <property type="evidence" value="ECO:0007669"/>
    <property type="project" value="UniProtKB-UniRule"/>
</dbReference>
<sequence length="249" mass="26685">MAGHSKWANIKHRKGVQDARRGKIFTKLIREITIAARMGGGGDPKLNPRLRAAVDKALDANMTRDTIERAIKRGTGELEGAQYEEVHYEGYGPAGVAILVECTTDNRTRTVGEVRHAFSRHGGNLGQDGSVAFLFTKTGVLVYPAGASEDRIMEAALEAGADDVITDQDGSIEVLTTPEAFHAVLEAMGKHGLKPEQAEIQQRAATSAPVAGVDAENLLKLLEALDDLDDVQSVYSNADLPDALLKQAS</sequence>
<dbReference type="OrthoDB" id="9781053at2"/>
<reference evidence="9 10" key="1">
    <citation type="submission" date="2015-05" db="EMBL/GenBank/DDBJ databases">
        <title>Complete genome sequence of a sulfur-oxidizing gammaproteobacterium strain HA5.</title>
        <authorList>
            <person name="Miura A."/>
            <person name="Kojima H."/>
            <person name="Fukui M."/>
        </authorList>
    </citation>
    <scope>NUCLEOTIDE SEQUENCE [LARGE SCALE GENOMIC DNA]</scope>
    <source>
        <strain evidence="9 10">HA5</strain>
    </source>
</reference>
<keyword evidence="3 6" id="KW-0805">Transcription regulation</keyword>
<protein>
    <recommendedName>
        <fullName evidence="6">Probable transcriptional regulatory protein SCL_2257</fullName>
    </recommendedName>
</protein>
<dbReference type="InterPro" id="IPR026564">
    <property type="entry name" value="Transcrip_reg_TACO1-like_dom3"/>
</dbReference>
<comment type="similarity">
    <text evidence="1 6">Belongs to the TACO1 family.</text>
</comment>
<keyword evidence="2 6" id="KW-0963">Cytoplasm</keyword>
<keyword evidence="10" id="KW-1185">Reference proteome</keyword>
<dbReference type="InterPro" id="IPR048300">
    <property type="entry name" value="TACO1_YebC-like_2nd/3rd_dom"/>
</dbReference>
<evidence type="ECO:0000259" key="7">
    <source>
        <dbReference type="Pfam" id="PF01709"/>
    </source>
</evidence>